<dbReference type="Pfam" id="PF00583">
    <property type="entry name" value="Acetyltransf_1"/>
    <property type="match status" value="1"/>
</dbReference>
<dbReference type="Proteomes" id="UP000597877">
    <property type="component" value="Unassembled WGS sequence"/>
</dbReference>
<comment type="function">
    <text evidence="3">Acetylates the N-terminal alanine of ribosomal protein bS18.</text>
</comment>
<dbReference type="InterPro" id="IPR006464">
    <property type="entry name" value="AcTrfase_RimI/Ard1"/>
</dbReference>
<keyword evidence="3" id="KW-0963">Cytoplasm</keyword>
<dbReference type="GO" id="GO:0005840">
    <property type="term" value="C:ribosome"/>
    <property type="evidence" value="ECO:0007669"/>
    <property type="project" value="UniProtKB-KW"/>
</dbReference>
<dbReference type="EMBL" id="JACOOZ010000012">
    <property type="protein sequence ID" value="MBC5668983.1"/>
    <property type="molecule type" value="Genomic_DNA"/>
</dbReference>
<dbReference type="PROSITE" id="PS51186">
    <property type="entry name" value="GNAT"/>
    <property type="match status" value="1"/>
</dbReference>
<comment type="subcellular location">
    <subcellularLocation>
        <location evidence="3">Cytoplasm</location>
    </subcellularLocation>
</comment>
<comment type="similarity">
    <text evidence="3">Belongs to the acetyltransferase family. RimI subfamily.</text>
</comment>
<reference evidence="5 6" key="1">
    <citation type="submission" date="2020-08" db="EMBL/GenBank/DDBJ databases">
        <title>Genome public.</title>
        <authorList>
            <person name="Liu C."/>
            <person name="Sun Q."/>
        </authorList>
    </citation>
    <scope>NUCLEOTIDE SEQUENCE [LARGE SCALE GENOMIC DNA]</scope>
    <source>
        <strain evidence="5 6">BX4</strain>
    </source>
</reference>
<gene>
    <name evidence="5" type="primary">rimI</name>
    <name evidence="5" type="ORF">H8S00_13530</name>
</gene>
<keyword evidence="2" id="KW-0012">Acyltransferase</keyword>
<evidence type="ECO:0000256" key="1">
    <source>
        <dbReference type="ARBA" id="ARBA00022679"/>
    </source>
</evidence>
<sequence>MTVDDIAQVAEIERQIFSIPWSEKAFRDSMESDNTIYIVAKENDNVAGYAGMYLSFEEGNITNVAVNPLSRRKGIGEKIVRDILNRAYEKGVRDVFLEVRETNSVAIALYEKIGFKEEGIRKNFYDKPRENALIMWKHNL</sequence>
<dbReference type="PANTHER" id="PTHR42919">
    <property type="entry name" value="N-ALPHA-ACETYLTRANSFERASE"/>
    <property type="match status" value="1"/>
</dbReference>
<accession>A0ABR7F5T7</accession>
<evidence type="ECO:0000259" key="4">
    <source>
        <dbReference type="PROSITE" id="PS51186"/>
    </source>
</evidence>
<keyword evidence="6" id="KW-1185">Reference proteome</keyword>
<proteinExistence type="inferred from homology"/>
<dbReference type="PANTHER" id="PTHR42919:SF8">
    <property type="entry name" value="N-ALPHA-ACETYLTRANSFERASE 50"/>
    <property type="match status" value="1"/>
</dbReference>
<keyword evidence="5" id="KW-0687">Ribonucleoprotein</keyword>
<dbReference type="EC" id="2.3.1.266" evidence="3"/>
<dbReference type="InterPro" id="IPR000182">
    <property type="entry name" value="GNAT_dom"/>
</dbReference>
<organism evidence="5 6">
    <name type="scientific">Eubacterium segne</name>
    <dbReference type="NCBI Taxonomy" id="2763045"/>
    <lineage>
        <taxon>Bacteria</taxon>
        <taxon>Bacillati</taxon>
        <taxon>Bacillota</taxon>
        <taxon>Clostridia</taxon>
        <taxon>Eubacteriales</taxon>
        <taxon>Eubacteriaceae</taxon>
        <taxon>Eubacterium</taxon>
    </lineage>
</organism>
<keyword evidence="5" id="KW-0689">Ribosomal protein</keyword>
<comment type="caution">
    <text evidence="5">The sequence shown here is derived from an EMBL/GenBank/DDBJ whole genome shotgun (WGS) entry which is preliminary data.</text>
</comment>
<dbReference type="NCBIfam" id="TIGR01575">
    <property type="entry name" value="rimI"/>
    <property type="match status" value="1"/>
</dbReference>
<dbReference type="CDD" id="cd04301">
    <property type="entry name" value="NAT_SF"/>
    <property type="match status" value="1"/>
</dbReference>
<dbReference type="Gene3D" id="3.40.630.30">
    <property type="match status" value="1"/>
</dbReference>
<name>A0ABR7F5T7_9FIRM</name>
<evidence type="ECO:0000313" key="5">
    <source>
        <dbReference type="EMBL" id="MBC5668983.1"/>
    </source>
</evidence>
<protein>
    <recommendedName>
        <fullName evidence="3">[Ribosomal protein bS18]-alanine N-acetyltransferase</fullName>
        <ecNumber evidence="3">2.3.1.266</ecNumber>
    </recommendedName>
</protein>
<dbReference type="SUPFAM" id="SSF55729">
    <property type="entry name" value="Acyl-CoA N-acyltransferases (Nat)"/>
    <property type="match status" value="1"/>
</dbReference>
<dbReference type="InterPro" id="IPR051556">
    <property type="entry name" value="N-term/lysine_N-AcTrnsfr"/>
</dbReference>
<keyword evidence="1" id="KW-0808">Transferase</keyword>
<evidence type="ECO:0000313" key="6">
    <source>
        <dbReference type="Proteomes" id="UP000597877"/>
    </source>
</evidence>
<dbReference type="InterPro" id="IPR016181">
    <property type="entry name" value="Acyl_CoA_acyltransferase"/>
</dbReference>
<evidence type="ECO:0000256" key="3">
    <source>
        <dbReference type="RuleBase" id="RU363094"/>
    </source>
</evidence>
<feature type="domain" description="N-acetyltransferase" evidence="4">
    <location>
        <begin position="1"/>
        <end position="140"/>
    </location>
</feature>
<evidence type="ECO:0000256" key="2">
    <source>
        <dbReference type="ARBA" id="ARBA00023315"/>
    </source>
</evidence>
<comment type="catalytic activity">
    <reaction evidence="3">
        <text>N-terminal L-alanyl-[ribosomal protein bS18] + acetyl-CoA = N-terminal N(alpha)-acetyl-L-alanyl-[ribosomal protein bS18] + CoA + H(+)</text>
        <dbReference type="Rhea" id="RHEA:43756"/>
        <dbReference type="Rhea" id="RHEA-COMP:10676"/>
        <dbReference type="Rhea" id="RHEA-COMP:10677"/>
        <dbReference type="ChEBI" id="CHEBI:15378"/>
        <dbReference type="ChEBI" id="CHEBI:57287"/>
        <dbReference type="ChEBI" id="CHEBI:57288"/>
        <dbReference type="ChEBI" id="CHEBI:64718"/>
        <dbReference type="ChEBI" id="CHEBI:83683"/>
        <dbReference type="EC" id="2.3.1.266"/>
    </reaction>
</comment>